<evidence type="ECO:0000256" key="4">
    <source>
        <dbReference type="ARBA" id="ARBA00022912"/>
    </source>
</evidence>
<feature type="domain" description="Tyrosine specific protein phosphatases" evidence="7">
    <location>
        <begin position="101"/>
        <end position="175"/>
    </location>
</feature>
<keyword evidence="3" id="KW-0378">Hydrolase</keyword>
<dbReference type="GO" id="GO:0043409">
    <property type="term" value="P:negative regulation of MAPK cascade"/>
    <property type="evidence" value="ECO:0007669"/>
    <property type="project" value="TreeGrafter"/>
</dbReference>
<dbReference type="OrthoDB" id="2017893at2759"/>
<evidence type="ECO:0000256" key="5">
    <source>
        <dbReference type="SAM" id="MobiDB-lite"/>
    </source>
</evidence>
<evidence type="ECO:0000256" key="2">
    <source>
        <dbReference type="ARBA" id="ARBA00013064"/>
    </source>
</evidence>
<dbReference type="SMART" id="SM00195">
    <property type="entry name" value="DSPc"/>
    <property type="match status" value="1"/>
</dbReference>
<dbReference type="CDD" id="cd14498">
    <property type="entry name" value="DSP"/>
    <property type="match status" value="1"/>
</dbReference>
<comment type="similarity">
    <text evidence="1">Belongs to the protein-tyrosine phosphatase family. Non-receptor class dual specificity subfamily.</text>
</comment>
<evidence type="ECO:0000256" key="3">
    <source>
        <dbReference type="ARBA" id="ARBA00022801"/>
    </source>
</evidence>
<keyword evidence="9" id="KW-1185">Reference proteome</keyword>
<evidence type="ECO:0000313" key="8">
    <source>
        <dbReference type="EMBL" id="KAG5459213.1"/>
    </source>
</evidence>
<evidence type="ECO:0000259" key="7">
    <source>
        <dbReference type="PROSITE" id="PS50056"/>
    </source>
</evidence>
<dbReference type="Proteomes" id="UP000673691">
    <property type="component" value="Unassembled WGS sequence"/>
</dbReference>
<protein>
    <recommendedName>
        <fullName evidence="2">protein-tyrosine-phosphatase</fullName>
        <ecNumber evidence="2">3.1.3.48</ecNumber>
    </recommendedName>
</protein>
<dbReference type="Gene3D" id="3.90.190.10">
    <property type="entry name" value="Protein tyrosine phosphatase superfamily"/>
    <property type="match status" value="1"/>
</dbReference>
<dbReference type="GO" id="GO:0005737">
    <property type="term" value="C:cytoplasm"/>
    <property type="evidence" value="ECO:0007669"/>
    <property type="project" value="TreeGrafter"/>
</dbReference>
<evidence type="ECO:0000259" key="6">
    <source>
        <dbReference type="PROSITE" id="PS50054"/>
    </source>
</evidence>
<dbReference type="PANTHER" id="PTHR10159">
    <property type="entry name" value="DUAL SPECIFICITY PROTEIN PHOSPHATASE"/>
    <property type="match status" value="1"/>
</dbReference>
<dbReference type="EMBL" id="JAEFCI010007201">
    <property type="protein sequence ID" value="KAG5459213.1"/>
    <property type="molecule type" value="Genomic_DNA"/>
</dbReference>
<reference evidence="8 9" key="1">
    <citation type="journal article" name="Sci. Rep.">
        <title>Genome-scale phylogenetic analyses confirm Olpidium as the closest living zoosporic fungus to the non-flagellated, terrestrial fungi.</title>
        <authorList>
            <person name="Chang Y."/>
            <person name="Rochon D."/>
            <person name="Sekimoto S."/>
            <person name="Wang Y."/>
            <person name="Chovatia M."/>
            <person name="Sandor L."/>
            <person name="Salamov A."/>
            <person name="Grigoriev I.V."/>
            <person name="Stajich J.E."/>
            <person name="Spatafora J.W."/>
        </authorList>
    </citation>
    <scope>NUCLEOTIDE SEQUENCE [LARGE SCALE GENOMIC DNA]</scope>
    <source>
        <strain evidence="8">S191</strain>
    </source>
</reference>
<organism evidence="8 9">
    <name type="scientific">Olpidium bornovanus</name>
    <dbReference type="NCBI Taxonomy" id="278681"/>
    <lineage>
        <taxon>Eukaryota</taxon>
        <taxon>Fungi</taxon>
        <taxon>Fungi incertae sedis</taxon>
        <taxon>Olpidiomycota</taxon>
        <taxon>Olpidiomycotina</taxon>
        <taxon>Olpidiomycetes</taxon>
        <taxon>Olpidiales</taxon>
        <taxon>Olpidiaceae</taxon>
        <taxon>Olpidium</taxon>
    </lineage>
</organism>
<dbReference type="InterPro" id="IPR020422">
    <property type="entry name" value="TYR_PHOSPHATASE_DUAL_dom"/>
</dbReference>
<dbReference type="PROSITE" id="PS00383">
    <property type="entry name" value="TYR_PHOSPHATASE_1"/>
    <property type="match status" value="1"/>
</dbReference>
<dbReference type="InterPro" id="IPR000340">
    <property type="entry name" value="Dual-sp_phosphatase_cat-dom"/>
</dbReference>
<dbReference type="PANTHER" id="PTHR10159:SF519">
    <property type="entry name" value="DUAL SPECIFICITY PROTEIN PHOSPHATASE MPK3"/>
    <property type="match status" value="1"/>
</dbReference>
<accession>A0A8H7ZUE7</accession>
<keyword evidence="4" id="KW-0904">Protein phosphatase</keyword>
<dbReference type="PROSITE" id="PS50054">
    <property type="entry name" value="TYR_PHOSPHATASE_DUAL"/>
    <property type="match status" value="1"/>
</dbReference>
<gene>
    <name evidence="8" type="ORF">BJ554DRAFT_412</name>
</gene>
<dbReference type="InterPro" id="IPR016130">
    <property type="entry name" value="Tyr_Pase_AS"/>
</dbReference>
<feature type="domain" description="Tyrosine-protein phosphatase" evidence="6">
    <location>
        <begin position="33"/>
        <end position="196"/>
    </location>
</feature>
<dbReference type="AlphaFoldDB" id="A0A8H7ZUE7"/>
<dbReference type="EC" id="3.1.3.48" evidence="2"/>
<feature type="compositionally biased region" description="Polar residues" evidence="5">
    <location>
        <begin position="254"/>
        <end position="263"/>
    </location>
</feature>
<dbReference type="InterPro" id="IPR029021">
    <property type="entry name" value="Prot-tyrosine_phosphatase-like"/>
</dbReference>
<evidence type="ECO:0000313" key="9">
    <source>
        <dbReference type="Proteomes" id="UP000673691"/>
    </source>
</evidence>
<evidence type="ECO:0000256" key="1">
    <source>
        <dbReference type="ARBA" id="ARBA00008601"/>
    </source>
</evidence>
<dbReference type="InterPro" id="IPR000387">
    <property type="entry name" value="Tyr_Pase_dom"/>
</dbReference>
<name>A0A8H7ZUE7_9FUNG</name>
<proteinExistence type="inferred from homology"/>
<dbReference type="PROSITE" id="PS50056">
    <property type="entry name" value="TYR_PHOSPHATASE_2"/>
    <property type="match status" value="1"/>
</dbReference>
<sequence>MGALSADEVMADEANDEELSPIHVAIGSPEGHEITTVIPGVLYLGSDLVNETMVKEIEGYGVRQVLNMAFECEDVWGLSKREGWRYLKLHVQDHTNENIEDTFDTVVDYIYEWPLTPFRTFFFGLPASGKAAGVPTYVHCKAGKSRSATAVMAYLVKGEGMMLRHAYDFLRERRPCISPNIGFITALMRLEKKLYGKSTFVGEASLTAVAGGDDARMVESPVQESAPGVVFSCVAAGDPLSSPTPAFGVRQPGGRSSSAPISS</sequence>
<comment type="caution">
    <text evidence="8">The sequence shown here is derived from an EMBL/GenBank/DDBJ whole genome shotgun (WGS) entry which is preliminary data.</text>
</comment>
<dbReference type="GO" id="GO:0004725">
    <property type="term" value="F:protein tyrosine phosphatase activity"/>
    <property type="evidence" value="ECO:0007669"/>
    <property type="project" value="UniProtKB-EC"/>
</dbReference>
<dbReference type="SUPFAM" id="SSF52799">
    <property type="entry name" value="(Phosphotyrosine protein) phosphatases II"/>
    <property type="match status" value="1"/>
</dbReference>
<feature type="region of interest" description="Disordered" evidence="5">
    <location>
        <begin position="243"/>
        <end position="263"/>
    </location>
</feature>
<dbReference type="Pfam" id="PF00782">
    <property type="entry name" value="DSPc"/>
    <property type="match status" value="1"/>
</dbReference>